<sequence>MIIYNWFAEFKRGRVNLSDEFRDGRPSTAENNKNIDVVRRMIETDRHVTNHEIRASLAIGMSQIQLILHKHLGMKNLCSQWIPHNLTEAQKKDQHTMCHAMVTRFKKRASNLVWVTGEKTWIYYYDPKTKQQSTVWAYQDVPKPTKVVREVPLSG</sequence>
<evidence type="ECO:0000313" key="2">
    <source>
        <dbReference type="Proteomes" id="UP000299102"/>
    </source>
</evidence>
<proteinExistence type="predicted"/>
<dbReference type="GO" id="GO:0003676">
    <property type="term" value="F:nucleic acid binding"/>
    <property type="evidence" value="ECO:0007669"/>
    <property type="project" value="InterPro"/>
</dbReference>
<dbReference type="STRING" id="151549.A0A4C1Z2J9"/>
<dbReference type="PANTHER" id="PTHR46060">
    <property type="entry name" value="MARINER MOS1 TRANSPOSASE-LIKE PROTEIN"/>
    <property type="match status" value="1"/>
</dbReference>
<organism evidence="1 2">
    <name type="scientific">Eumeta variegata</name>
    <name type="common">Bagworm moth</name>
    <name type="synonym">Eumeta japonica</name>
    <dbReference type="NCBI Taxonomy" id="151549"/>
    <lineage>
        <taxon>Eukaryota</taxon>
        <taxon>Metazoa</taxon>
        <taxon>Ecdysozoa</taxon>
        <taxon>Arthropoda</taxon>
        <taxon>Hexapoda</taxon>
        <taxon>Insecta</taxon>
        <taxon>Pterygota</taxon>
        <taxon>Neoptera</taxon>
        <taxon>Endopterygota</taxon>
        <taxon>Lepidoptera</taxon>
        <taxon>Glossata</taxon>
        <taxon>Ditrysia</taxon>
        <taxon>Tineoidea</taxon>
        <taxon>Psychidae</taxon>
        <taxon>Oiketicinae</taxon>
        <taxon>Eumeta</taxon>
    </lineage>
</organism>
<comment type="caution">
    <text evidence="1">The sequence shown here is derived from an EMBL/GenBank/DDBJ whole genome shotgun (WGS) entry which is preliminary data.</text>
</comment>
<name>A0A4C1Z2J9_EUMVA</name>
<reference evidence="1 2" key="1">
    <citation type="journal article" date="2019" name="Commun. Biol.">
        <title>The bagworm genome reveals a unique fibroin gene that provides high tensile strength.</title>
        <authorList>
            <person name="Kono N."/>
            <person name="Nakamura H."/>
            <person name="Ohtoshi R."/>
            <person name="Tomita M."/>
            <person name="Numata K."/>
            <person name="Arakawa K."/>
        </authorList>
    </citation>
    <scope>NUCLEOTIDE SEQUENCE [LARGE SCALE GENOMIC DNA]</scope>
</reference>
<dbReference type="AlphaFoldDB" id="A0A4C1Z2J9"/>
<dbReference type="InterPro" id="IPR052709">
    <property type="entry name" value="Transposase-MT_Hybrid"/>
</dbReference>
<gene>
    <name evidence="1" type="primary">SETMAR</name>
    <name evidence="1" type="ORF">EVAR_63393_1</name>
</gene>
<dbReference type="EMBL" id="BGZK01001496">
    <property type="protein sequence ID" value="GBP81089.1"/>
    <property type="molecule type" value="Genomic_DNA"/>
</dbReference>
<dbReference type="GO" id="GO:0032259">
    <property type="term" value="P:methylation"/>
    <property type="evidence" value="ECO:0007669"/>
    <property type="project" value="UniProtKB-KW"/>
</dbReference>
<keyword evidence="2" id="KW-1185">Reference proteome</keyword>
<dbReference type="Proteomes" id="UP000299102">
    <property type="component" value="Unassembled WGS sequence"/>
</dbReference>
<dbReference type="Gene3D" id="3.30.420.10">
    <property type="entry name" value="Ribonuclease H-like superfamily/Ribonuclease H"/>
    <property type="match status" value="1"/>
</dbReference>
<keyword evidence="1" id="KW-0489">Methyltransferase</keyword>
<dbReference type="InterPro" id="IPR036397">
    <property type="entry name" value="RNaseH_sf"/>
</dbReference>
<protein>
    <submittedName>
        <fullName evidence="1">Histone-lysine N-methyltransferase SETMAR</fullName>
    </submittedName>
</protein>
<dbReference type="GO" id="GO:0008168">
    <property type="term" value="F:methyltransferase activity"/>
    <property type="evidence" value="ECO:0007669"/>
    <property type="project" value="UniProtKB-KW"/>
</dbReference>
<accession>A0A4C1Z2J9</accession>
<dbReference type="PANTHER" id="PTHR46060:SF1">
    <property type="entry name" value="MARINER MOS1 TRANSPOSASE-LIKE PROTEIN"/>
    <property type="match status" value="1"/>
</dbReference>
<keyword evidence="1" id="KW-0808">Transferase</keyword>
<evidence type="ECO:0000313" key="1">
    <source>
        <dbReference type="EMBL" id="GBP81089.1"/>
    </source>
</evidence>
<dbReference type="OrthoDB" id="10017160at2759"/>